<dbReference type="EMBL" id="CP062805">
    <property type="protein sequence ID" value="QOT81895.1"/>
    <property type="molecule type" value="Genomic_DNA"/>
</dbReference>
<dbReference type="SUPFAM" id="SSF56672">
    <property type="entry name" value="DNA/RNA polymerases"/>
    <property type="match status" value="1"/>
</dbReference>
<keyword evidence="3" id="KW-0695">RNA-directed DNA polymerase</keyword>
<geneLocation type="plasmid" evidence="3 4">
    <name>pRK1-1</name>
</geneLocation>
<evidence type="ECO:0000256" key="1">
    <source>
        <dbReference type="ARBA" id="ARBA00034120"/>
    </source>
</evidence>
<dbReference type="PANTHER" id="PTHR34047:SF8">
    <property type="entry name" value="PROTEIN YKFC"/>
    <property type="match status" value="1"/>
</dbReference>
<dbReference type="InterPro" id="IPR013597">
    <property type="entry name" value="Mat_intron_G2"/>
</dbReference>
<evidence type="ECO:0000259" key="2">
    <source>
        <dbReference type="PROSITE" id="PS50878"/>
    </source>
</evidence>
<reference evidence="3 4" key="1">
    <citation type="submission" date="2020-10" db="EMBL/GenBank/DDBJ databases">
        <title>Complete genome sequence of Cupriavidus basilensis CCUG 49340T.</title>
        <authorList>
            <person name="Salva-Serra F."/>
            <person name="Donoso R.A."/>
            <person name="Cho K.H."/>
            <person name="Yoo J.A."/>
            <person name="Lee K."/>
            <person name="Yoon S.-H."/>
            <person name="Perez-Pantoja D."/>
            <person name="Moore E.R.B."/>
        </authorList>
    </citation>
    <scope>NUCLEOTIDE SEQUENCE [LARGE SCALE GENOMIC DNA]</scope>
    <source>
        <strain evidence="4">CCUG 49340</strain>
        <plasmid evidence="3 4">pRK1-1</plasmid>
    </source>
</reference>
<feature type="domain" description="Reverse transcriptase" evidence="2">
    <location>
        <begin position="1"/>
        <end position="198"/>
    </location>
</feature>
<dbReference type="InterPro" id="IPR043502">
    <property type="entry name" value="DNA/RNA_pol_sf"/>
</dbReference>
<dbReference type="GO" id="GO:0003964">
    <property type="term" value="F:RNA-directed DNA polymerase activity"/>
    <property type="evidence" value="ECO:0007669"/>
    <property type="project" value="UniProtKB-KW"/>
</dbReference>
<proteinExistence type="inferred from homology"/>
<sequence length="340" mass="38922">MTVPSALDRFVQQAVLQVLQRQWDPTFSDSSYGFRPGRSAHQAVERAQGYIQAGHRWVVDLDLEKFFDRVNHDILMSRVAKRVSDRRVLKLIRSFLTAGVLENGLVGATDEGTPQGGPLSPLLSNLLLDDLDRELERRGLRFVRYADDCNVYVRSERAGQRVMGGLKAFLTSKLKLKVNEAKSAVARPHTRKFLGFTFLGREQVRRRIAPKALARFKDRVRELTQRSRGISVDQLIGTLKRYLTGWRGYFGFCETPSVLKQLDEWTRRRLRCFFWTQWKRGRTRFRELVARGVDRNLAAQTAGSPHGVWRLSHSPALNKALSNRYFRSLGLPSLGPSPIN</sequence>
<dbReference type="NCBIfam" id="TIGR04416">
    <property type="entry name" value="group_II_RT_mat"/>
    <property type="match status" value="1"/>
</dbReference>
<dbReference type="InterPro" id="IPR051083">
    <property type="entry name" value="GrpII_Intron_Splice-Mob/Def"/>
</dbReference>
<dbReference type="PANTHER" id="PTHR34047">
    <property type="entry name" value="NUCLEAR INTRON MATURASE 1, MITOCHONDRIAL-RELATED"/>
    <property type="match status" value="1"/>
</dbReference>
<dbReference type="InterPro" id="IPR000477">
    <property type="entry name" value="RT_dom"/>
</dbReference>
<dbReference type="Proteomes" id="UP000397656">
    <property type="component" value="Plasmid pRK1-1"/>
</dbReference>
<accession>A0A643FSH7</accession>
<name>A0A643FSH7_9BURK</name>
<dbReference type="PROSITE" id="PS50878">
    <property type="entry name" value="RT_POL"/>
    <property type="match status" value="1"/>
</dbReference>
<dbReference type="CDD" id="cd01651">
    <property type="entry name" value="RT_G2_intron"/>
    <property type="match status" value="1"/>
</dbReference>
<dbReference type="Pfam" id="PF08388">
    <property type="entry name" value="GIIM"/>
    <property type="match status" value="1"/>
</dbReference>
<evidence type="ECO:0000313" key="4">
    <source>
        <dbReference type="Proteomes" id="UP000397656"/>
    </source>
</evidence>
<evidence type="ECO:0000313" key="3">
    <source>
        <dbReference type="EMBL" id="QOT81895.1"/>
    </source>
</evidence>
<keyword evidence="3" id="KW-0548">Nucleotidyltransferase</keyword>
<organism evidence="3 4">
    <name type="scientific">Cupriavidus basilensis</name>
    <dbReference type="NCBI Taxonomy" id="68895"/>
    <lineage>
        <taxon>Bacteria</taxon>
        <taxon>Pseudomonadati</taxon>
        <taxon>Pseudomonadota</taxon>
        <taxon>Betaproteobacteria</taxon>
        <taxon>Burkholderiales</taxon>
        <taxon>Burkholderiaceae</taxon>
        <taxon>Cupriavidus</taxon>
    </lineage>
</organism>
<dbReference type="Pfam" id="PF00078">
    <property type="entry name" value="RVT_1"/>
    <property type="match status" value="1"/>
</dbReference>
<dbReference type="InterPro" id="IPR030931">
    <property type="entry name" value="Group_II_RT_mat"/>
</dbReference>
<dbReference type="AlphaFoldDB" id="A0A643FSH7"/>
<keyword evidence="3" id="KW-0808">Transferase</keyword>
<comment type="similarity">
    <text evidence="1">Belongs to the bacterial reverse transcriptase family.</text>
</comment>
<protein>
    <submittedName>
        <fullName evidence="3">Group II intron reverse transcriptase/maturase</fullName>
        <ecNumber evidence="3">2.7.7.49</ecNumber>
    </submittedName>
</protein>
<gene>
    <name evidence="3" type="primary">ltrA</name>
    <name evidence="3" type="ORF">F7R26_037330</name>
</gene>
<dbReference type="EC" id="2.7.7.49" evidence="3"/>
<keyword evidence="3" id="KW-0614">Plasmid</keyword>